<name>A0A4P9WK45_9FUNG</name>
<evidence type="ECO:0000313" key="2">
    <source>
        <dbReference type="EMBL" id="RKO91520.1"/>
    </source>
</evidence>
<dbReference type="Proteomes" id="UP000269721">
    <property type="component" value="Unassembled WGS sequence"/>
</dbReference>
<dbReference type="EMBL" id="KZ995029">
    <property type="protein sequence ID" value="RKO91520.1"/>
    <property type="molecule type" value="Genomic_DNA"/>
</dbReference>
<reference evidence="3" key="1">
    <citation type="journal article" date="2018" name="Nat. Microbiol.">
        <title>Leveraging single-cell genomics to expand the fungal tree of life.</title>
        <authorList>
            <person name="Ahrendt S.R."/>
            <person name="Quandt C.A."/>
            <person name="Ciobanu D."/>
            <person name="Clum A."/>
            <person name="Salamov A."/>
            <person name="Andreopoulos B."/>
            <person name="Cheng J.F."/>
            <person name="Woyke T."/>
            <person name="Pelin A."/>
            <person name="Henrissat B."/>
            <person name="Reynolds N.K."/>
            <person name="Benny G.L."/>
            <person name="Smith M.E."/>
            <person name="James T.Y."/>
            <person name="Grigoriev I.V."/>
        </authorList>
    </citation>
    <scope>NUCLEOTIDE SEQUENCE [LARGE SCALE GENOMIC DNA]</scope>
</reference>
<evidence type="ECO:0000256" key="1">
    <source>
        <dbReference type="SAM" id="Coils"/>
    </source>
</evidence>
<feature type="coiled-coil region" evidence="1">
    <location>
        <begin position="175"/>
        <end position="202"/>
    </location>
</feature>
<sequence>MVPFAVAAPERCPNDHPTPTLAPRSDLSVNFTDAVAPDVVSNAGPITVQSSVSSLVSYIQSLPAVSAFATTTDDEDTFLMQQHSQISRRMSLMSSARPVPSWTKLPNLAQGPSPANALADDAFIEFHTQIARVLADLENRLNSKLHAQSLVSRKPNSPQPRPNSTSVMALWRTQLDKHDGTIEGLHNNLEEMEAELVATQTQVDKHAGSIEGLHSNLQAA</sequence>
<accession>A0A4P9WK45</accession>
<dbReference type="AlphaFoldDB" id="A0A4P9WK45"/>
<gene>
    <name evidence="2" type="ORF">BDK51DRAFT_52937</name>
</gene>
<organism evidence="2 3">
    <name type="scientific">Blyttiomyces helicus</name>
    <dbReference type="NCBI Taxonomy" id="388810"/>
    <lineage>
        <taxon>Eukaryota</taxon>
        <taxon>Fungi</taxon>
        <taxon>Fungi incertae sedis</taxon>
        <taxon>Chytridiomycota</taxon>
        <taxon>Chytridiomycota incertae sedis</taxon>
        <taxon>Chytridiomycetes</taxon>
        <taxon>Chytridiomycetes incertae sedis</taxon>
        <taxon>Blyttiomyces</taxon>
    </lineage>
</organism>
<protein>
    <submittedName>
        <fullName evidence="2">Uncharacterized protein</fullName>
    </submittedName>
</protein>
<keyword evidence="1" id="KW-0175">Coiled coil</keyword>
<evidence type="ECO:0000313" key="3">
    <source>
        <dbReference type="Proteomes" id="UP000269721"/>
    </source>
</evidence>
<keyword evidence="3" id="KW-1185">Reference proteome</keyword>
<proteinExistence type="predicted"/>